<dbReference type="GO" id="GO:0000045">
    <property type="term" value="P:autophagosome assembly"/>
    <property type="evidence" value="ECO:0007669"/>
    <property type="project" value="TreeGrafter"/>
</dbReference>
<accession>A0A8H6BSZ3</accession>
<feature type="compositionally biased region" description="Polar residues" evidence="2">
    <location>
        <begin position="332"/>
        <end position="367"/>
    </location>
</feature>
<feature type="region of interest" description="Disordered" evidence="2">
    <location>
        <begin position="332"/>
        <end position="368"/>
    </location>
</feature>
<dbReference type="InterPro" id="IPR035892">
    <property type="entry name" value="C2_domain_sf"/>
</dbReference>
<evidence type="ECO:0000313" key="6">
    <source>
        <dbReference type="Proteomes" id="UP000536275"/>
    </source>
</evidence>
<dbReference type="PANTHER" id="PTHR10048:SF7">
    <property type="entry name" value="PHOSPHATIDYLINOSITOL 3-KINASE CATALYTIC SUBUNIT TYPE 3"/>
    <property type="match status" value="1"/>
</dbReference>
<feature type="compositionally biased region" description="Polar residues" evidence="2">
    <location>
        <begin position="464"/>
        <end position="510"/>
    </location>
</feature>
<dbReference type="InterPro" id="IPR016024">
    <property type="entry name" value="ARM-type_fold"/>
</dbReference>
<dbReference type="PANTHER" id="PTHR10048">
    <property type="entry name" value="PHOSPHATIDYLINOSITOL KINASE"/>
    <property type="match status" value="1"/>
</dbReference>
<comment type="similarity">
    <text evidence="1">Belongs to the PI3/PI4-kinase family. Type III PI4K subfamily.</text>
</comment>
<proteinExistence type="inferred from homology"/>
<gene>
    <name evidence="5" type="ORF">FOB64_006086</name>
</gene>
<dbReference type="Pfam" id="PF00792">
    <property type="entry name" value="PI3K_C2"/>
    <property type="match status" value="1"/>
</dbReference>
<dbReference type="AlphaFoldDB" id="A0A8H6BSZ3"/>
<dbReference type="SMART" id="SM00142">
    <property type="entry name" value="PI3K_C2"/>
    <property type="match status" value="1"/>
</dbReference>
<dbReference type="InterPro" id="IPR015433">
    <property type="entry name" value="PI3/4_kinase"/>
</dbReference>
<keyword evidence="5" id="KW-0418">Kinase</keyword>
<sequence length="1129" mass="130201">MRFQLLCDFALSEWIHDKMKNKPPFVDSDDAYNMYTPNLKSLKNKSACSMFRPTITLGQYNGLDLSYKDYQTRCKDYFKKLLATYEKPMYIKNKDIIIVVTHGYAVNNFLSYFINHPIFEELPEAKANFAKRVLKDDIKDVEDENDPANYTWKLVHDALDLIKEDDVDTTLNLETDIVYYKTNFIKKDELDVPKKNLVVEEDTKPRPSFKIKETSAAYESGRNLQTRQTYICPAARDWAPNLKHFLIKNEFKEKIMNDESFRKHYNISNHPSRPISPEVSPNSAPTRSNSVIDLSKIVSNDDLQPMKLKYSHTSEIPMHKINSRVNSQVNLSSFGKGSFPQPNGSNTDIFRTNSGSRGSSKEGSTTDLPRYISSMQNRSRSSSNPMTHVHVAHNAKDSYFPSTILGRVKSPESDVSIDSLGEPIPEELDSVLQAYQPTLNEPAGRNSPIESLNRARSLNKRRTNNPLFSSSTQRKSQQSLFQPSLTQLSKVNRQRSLSSGGENRPGSQQKQQRHYGKDDSYDDDGDSEEEEEESNEITDEEDDSNNSNDGNLFSLSFNSSQKKSTLEKAKSTSPSKSTGKRSRKNSFKYKPTTSTKDTGAKSRPIFYNFDSSGDSSSEEEEQEDQDTRKDDEEQDDMSVTKERFEVPISVKVCYLECTINNVSLVPLSTKFEDPIVFKKLSQIYKNSDLFVEIRVYDGKNNNLISTPVRTSYKAFNNKGRTWNQQLKLNIDYNQISIDAYLKFSICEIIDTKPSVFGVSYLSLFSHDSSTLRSGSHKIPVFMEDDPQYSKNIQYGTLTGLTDLEKRLIDYENGMYPRLNWLDKMVLPKVDATFLKTNNKDHDYYLYIELPQFEFPIVYSDIIYQIPTIEPITETTSKIPPDDTLNSNIIINSIDIPMATSHDPNNEVYDPDFHLTANNHLNPNATTFDPVELKYRKLERNIDNNTILDKELKPTPQLRDELLRIMIKPSNAELTDNEKNLIWKFRYYFIIFTQILRSINWENDYELDHTFKEIIPFYWSVDKLQIGDALELLGDYFNPYTLGKPAYQDDSMTSKSSKMKSDEKRFIKIYKNVCFLRKLAVERLKLANSEELLLYLLQLVQALKYEALIYEKSPPFAKDSIRLKIIHRRL</sequence>
<dbReference type="EMBL" id="JABWAD010000061">
    <property type="protein sequence ID" value="KAF6063073.1"/>
    <property type="molecule type" value="Genomic_DNA"/>
</dbReference>
<dbReference type="SUPFAM" id="SSF53254">
    <property type="entry name" value="Phosphoglycerate mutase-like"/>
    <property type="match status" value="1"/>
</dbReference>
<evidence type="ECO:0000256" key="1">
    <source>
        <dbReference type="ARBA" id="ARBA00006209"/>
    </source>
</evidence>
<dbReference type="GO" id="GO:0034271">
    <property type="term" value="C:phosphatidylinositol 3-kinase complex, class III, type I"/>
    <property type="evidence" value="ECO:0007669"/>
    <property type="project" value="TreeGrafter"/>
</dbReference>
<evidence type="ECO:0000259" key="4">
    <source>
        <dbReference type="PROSITE" id="PS51547"/>
    </source>
</evidence>
<reference evidence="5 6" key="1">
    <citation type="submission" date="2020-03" db="EMBL/GenBank/DDBJ databases">
        <title>FDA dAtabase for Regulatory Grade micrObial Sequences (FDA-ARGOS): Supporting development and validation of Infectious Disease Dx tests.</title>
        <authorList>
            <person name="Campos J."/>
            <person name="Goldberg B."/>
            <person name="Tallon L."/>
            <person name="Sadzewicz L."/>
            <person name="Vavikolanu K."/>
            <person name="Mehta A."/>
            <person name="Aluvathingal J."/>
            <person name="Nadendla S."/>
            <person name="Nandy P."/>
            <person name="Geyer C."/>
            <person name="Yan Y."/>
            <person name="Sichtig H."/>
        </authorList>
    </citation>
    <scope>NUCLEOTIDE SEQUENCE [LARGE SCALE GENOMIC DNA]</scope>
    <source>
        <strain evidence="5 6">FDAARGOS_656</strain>
    </source>
</reference>
<dbReference type="Gene3D" id="1.25.40.70">
    <property type="entry name" value="Phosphatidylinositol 3-kinase, accessory domain (PIK)"/>
    <property type="match status" value="1"/>
</dbReference>
<dbReference type="CDD" id="cd08397">
    <property type="entry name" value="C2_PI3K_class_III"/>
    <property type="match status" value="1"/>
</dbReference>
<dbReference type="GO" id="GO:0034272">
    <property type="term" value="C:phosphatidylinositol 3-kinase complex, class III, type II"/>
    <property type="evidence" value="ECO:0007669"/>
    <property type="project" value="TreeGrafter"/>
</dbReference>
<dbReference type="Pfam" id="PF00613">
    <property type="entry name" value="PI3Ka"/>
    <property type="match status" value="2"/>
</dbReference>
<feature type="compositionally biased region" description="Low complexity" evidence="2">
    <location>
        <begin position="545"/>
        <end position="560"/>
    </location>
</feature>
<dbReference type="InterPro" id="IPR042236">
    <property type="entry name" value="PI3K_accessory_sf"/>
</dbReference>
<evidence type="ECO:0000256" key="2">
    <source>
        <dbReference type="SAM" id="MobiDB-lite"/>
    </source>
</evidence>
<feature type="region of interest" description="Disordered" evidence="2">
    <location>
        <begin position="265"/>
        <end position="287"/>
    </location>
</feature>
<feature type="compositionally biased region" description="Basic residues" evidence="2">
    <location>
        <begin position="578"/>
        <end position="587"/>
    </location>
</feature>
<dbReference type="GO" id="GO:0000407">
    <property type="term" value="C:phagophore assembly site"/>
    <property type="evidence" value="ECO:0007669"/>
    <property type="project" value="TreeGrafter"/>
</dbReference>
<comment type="caution">
    <text evidence="5">The sequence shown here is derived from an EMBL/GenBank/DDBJ whole genome shotgun (WGS) entry which is preliminary data.</text>
</comment>
<dbReference type="PROSITE" id="PS51545">
    <property type="entry name" value="PIK_HELICAL"/>
    <property type="match status" value="1"/>
</dbReference>
<dbReference type="PROSITE" id="PS51547">
    <property type="entry name" value="C2_PI3K"/>
    <property type="match status" value="1"/>
</dbReference>
<dbReference type="GO" id="GO:0005768">
    <property type="term" value="C:endosome"/>
    <property type="evidence" value="ECO:0007669"/>
    <property type="project" value="TreeGrafter"/>
</dbReference>
<protein>
    <submittedName>
        <fullName evidence="5">Phosphoinositide 3-kinase C2 family protein</fullName>
    </submittedName>
</protein>
<dbReference type="SMART" id="SM00145">
    <property type="entry name" value="PI3Ka"/>
    <property type="match status" value="1"/>
</dbReference>
<dbReference type="GO" id="GO:0005777">
    <property type="term" value="C:peroxisome"/>
    <property type="evidence" value="ECO:0007669"/>
    <property type="project" value="TreeGrafter"/>
</dbReference>
<dbReference type="SUPFAM" id="SSF48371">
    <property type="entry name" value="ARM repeat"/>
    <property type="match status" value="1"/>
</dbReference>
<feature type="compositionally biased region" description="Acidic residues" evidence="2">
    <location>
        <begin position="520"/>
        <end position="544"/>
    </location>
</feature>
<feature type="domain" description="C2 PI3K-type" evidence="4">
    <location>
        <begin position="667"/>
        <end position="828"/>
    </location>
</feature>
<dbReference type="GO" id="GO:0006897">
    <property type="term" value="P:endocytosis"/>
    <property type="evidence" value="ECO:0007669"/>
    <property type="project" value="TreeGrafter"/>
</dbReference>
<dbReference type="Proteomes" id="UP000536275">
    <property type="component" value="Unassembled WGS sequence"/>
</dbReference>
<feature type="domain" description="PIK helical" evidence="3">
    <location>
        <begin position="948"/>
        <end position="1129"/>
    </location>
</feature>
<organism evidence="5 6">
    <name type="scientific">Candida albicans</name>
    <name type="common">Yeast</name>
    <dbReference type="NCBI Taxonomy" id="5476"/>
    <lineage>
        <taxon>Eukaryota</taxon>
        <taxon>Fungi</taxon>
        <taxon>Dikarya</taxon>
        <taxon>Ascomycota</taxon>
        <taxon>Saccharomycotina</taxon>
        <taxon>Pichiomycetes</taxon>
        <taxon>Debaryomycetaceae</taxon>
        <taxon>Candida/Lodderomyces clade</taxon>
        <taxon>Candida</taxon>
    </lineage>
</organism>
<dbReference type="Gene3D" id="2.60.40.150">
    <property type="entry name" value="C2 domain"/>
    <property type="match status" value="1"/>
</dbReference>
<name>A0A8H6BSZ3_CANAX</name>
<keyword evidence="5" id="KW-0808">Transferase</keyword>
<evidence type="ECO:0000259" key="3">
    <source>
        <dbReference type="PROSITE" id="PS51545"/>
    </source>
</evidence>
<dbReference type="SUPFAM" id="SSF49562">
    <property type="entry name" value="C2 domain (Calcium/lipid-binding domain, CaLB)"/>
    <property type="match status" value="1"/>
</dbReference>
<dbReference type="InterPro" id="IPR001263">
    <property type="entry name" value="PI3K_accessory_dom"/>
</dbReference>
<dbReference type="InterPro" id="IPR002420">
    <property type="entry name" value="PI3K-type_C2_dom"/>
</dbReference>
<dbReference type="GO" id="GO:0048015">
    <property type="term" value="P:phosphatidylinositol-mediated signaling"/>
    <property type="evidence" value="ECO:0007669"/>
    <property type="project" value="TreeGrafter"/>
</dbReference>
<dbReference type="InterPro" id="IPR029033">
    <property type="entry name" value="His_PPase_superfam"/>
</dbReference>
<feature type="region of interest" description="Disordered" evidence="2">
    <location>
        <begin position="455"/>
        <end position="640"/>
    </location>
</feature>
<dbReference type="Gene3D" id="3.40.50.1240">
    <property type="entry name" value="Phosphoglycerate mutase-like"/>
    <property type="match status" value="1"/>
</dbReference>
<dbReference type="GO" id="GO:0016303">
    <property type="term" value="F:1-phosphatidylinositol-3-kinase activity"/>
    <property type="evidence" value="ECO:0007669"/>
    <property type="project" value="TreeGrafter"/>
</dbReference>
<evidence type="ECO:0000313" key="5">
    <source>
        <dbReference type="EMBL" id="KAF6063073.1"/>
    </source>
</evidence>